<evidence type="ECO:0000313" key="6">
    <source>
        <dbReference type="EMBL" id="WEK29631.1"/>
    </source>
</evidence>
<dbReference type="NCBIfam" id="TIGR00724">
    <property type="entry name" value="urea_amlyse_rel"/>
    <property type="match status" value="1"/>
</dbReference>
<name>A0AAJ6BCG5_9PSED</name>
<dbReference type="SUPFAM" id="SSF50891">
    <property type="entry name" value="Cyclophilin-like"/>
    <property type="match status" value="2"/>
</dbReference>
<evidence type="ECO:0000259" key="5">
    <source>
        <dbReference type="SMART" id="SM00797"/>
    </source>
</evidence>
<evidence type="ECO:0000256" key="3">
    <source>
        <dbReference type="ARBA" id="ARBA00022840"/>
    </source>
</evidence>
<protein>
    <submittedName>
        <fullName evidence="6">Urea amidolyase family protein</fullName>
    </submittedName>
</protein>
<dbReference type="SMART" id="SM00796">
    <property type="entry name" value="AHS1"/>
    <property type="match status" value="1"/>
</dbReference>
<proteinExistence type="predicted"/>
<feature type="domain" description="Carboxyltransferase" evidence="5">
    <location>
        <begin position="251"/>
        <end position="531"/>
    </location>
</feature>
<evidence type="ECO:0000313" key="7">
    <source>
        <dbReference type="Proteomes" id="UP001216329"/>
    </source>
</evidence>
<dbReference type="GO" id="GO:0016787">
    <property type="term" value="F:hydrolase activity"/>
    <property type="evidence" value="ECO:0007669"/>
    <property type="project" value="UniProtKB-KW"/>
</dbReference>
<feature type="domain" description="Carboxyltransferase" evidence="4">
    <location>
        <begin position="5"/>
        <end position="195"/>
    </location>
</feature>
<evidence type="ECO:0000256" key="1">
    <source>
        <dbReference type="ARBA" id="ARBA00022741"/>
    </source>
</evidence>
<dbReference type="InterPro" id="IPR029000">
    <property type="entry name" value="Cyclophilin-like_dom_sf"/>
</dbReference>
<organism evidence="6 7">
    <name type="scientific">Candidatus Pseudomonas phytovorans</name>
    <dbReference type="NCBI Taxonomy" id="3121377"/>
    <lineage>
        <taxon>Bacteria</taxon>
        <taxon>Pseudomonadati</taxon>
        <taxon>Pseudomonadota</taxon>
        <taxon>Gammaproteobacteria</taxon>
        <taxon>Pseudomonadales</taxon>
        <taxon>Pseudomonadaceae</taxon>
        <taxon>Pseudomonas</taxon>
    </lineage>
</organism>
<dbReference type="GO" id="GO:0005524">
    <property type="term" value="F:ATP binding"/>
    <property type="evidence" value="ECO:0007669"/>
    <property type="project" value="UniProtKB-KW"/>
</dbReference>
<dbReference type="PANTHER" id="PTHR43309">
    <property type="entry name" value="5-OXOPROLINASE SUBUNIT C"/>
    <property type="match status" value="1"/>
</dbReference>
<dbReference type="EMBL" id="CP119325">
    <property type="protein sequence ID" value="WEK29631.1"/>
    <property type="molecule type" value="Genomic_DNA"/>
</dbReference>
<sequence>MFKTLQFLPAGSNRFIVELDDLESTIALGDALQSARIEGVIEVIPGAVTLHVSFDPFVTTARQLYAQISSLTPQAGSSRSGDLVEIPVSYDGEDLEFVAGYLGWSVEELIRRHRAATFTVAFTGFAPGFAYMTCDDPELVVPRRDSPRVRIPAGSVALAGRFCGVYPSDTPGGWQLLGTTVVPMWDVNRAQAALLKPGDRVRFTEATADQAPGVVVKPKPFADETVGNGFKVVATDRPLLFQDLGRAGNAHQGVSQSGAADLHALRLANELLGNDEAAVALEVTYGGATFEAEMPVTLAVTGAPVPVVVTTAHGRLITLSTAVPIALDAGDTLTLGVPQQGVRSYVALRGGLAAPKILGSASTDTLAKVGPEPLTAGAVLQVAGDVRGSVSAGHLAESNLPGSADVVVLDVVMGPRTDWFTPEAIRTFTEQAWTVTPESNRIGVRLNGASALTRECADELPSEGTSRGSIQVPRNGQPVLFLADHPLTGGYPVIAVVAEHHLSLAAQIPIGARIRFNAITGFDPQVKETER</sequence>
<accession>A0AAJ6BCG5</accession>
<dbReference type="Proteomes" id="UP001216329">
    <property type="component" value="Chromosome"/>
</dbReference>
<reference evidence="6" key="1">
    <citation type="submission" date="2023-03" db="EMBL/GenBank/DDBJ databases">
        <title>Andean soil-derived lignocellulolytic bacterial consortium as a source of novel taxa and putative plastic-active enzymes.</title>
        <authorList>
            <person name="Diaz-Garcia L."/>
            <person name="Chuvochina M."/>
            <person name="Feuerriegel G."/>
            <person name="Bunk B."/>
            <person name="Sproer C."/>
            <person name="Streit W.R."/>
            <person name="Rodriguez L.M."/>
            <person name="Overmann J."/>
            <person name="Jimenez D.J."/>
        </authorList>
    </citation>
    <scope>NUCLEOTIDE SEQUENCE</scope>
    <source>
        <strain evidence="6">MAG 876</strain>
    </source>
</reference>
<evidence type="ECO:0000259" key="4">
    <source>
        <dbReference type="SMART" id="SM00796"/>
    </source>
</evidence>
<gene>
    <name evidence="6" type="ORF">P0Y58_22470</name>
</gene>
<dbReference type="Pfam" id="PF02626">
    <property type="entry name" value="CT_A_B"/>
    <property type="match status" value="1"/>
</dbReference>
<dbReference type="Pfam" id="PF02682">
    <property type="entry name" value="CT_C_D"/>
    <property type="match status" value="1"/>
</dbReference>
<keyword evidence="1" id="KW-0547">Nucleotide-binding</keyword>
<dbReference type="InterPro" id="IPR052708">
    <property type="entry name" value="PxpC"/>
</dbReference>
<dbReference type="PANTHER" id="PTHR43309:SF3">
    <property type="entry name" value="5-OXOPROLINASE SUBUNIT C"/>
    <property type="match status" value="1"/>
</dbReference>
<keyword evidence="2" id="KW-0378">Hydrolase</keyword>
<dbReference type="InterPro" id="IPR003833">
    <property type="entry name" value="CT_C_D"/>
</dbReference>
<dbReference type="Gene3D" id="3.30.1360.40">
    <property type="match status" value="1"/>
</dbReference>
<dbReference type="SMART" id="SM00797">
    <property type="entry name" value="AHS2"/>
    <property type="match status" value="1"/>
</dbReference>
<dbReference type="InterPro" id="IPR003778">
    <property type="entry name" value="CT_A_B"/>
</dbReference>
<dbReference type="AlphaFoldDB" id="A0AAJ6BCG5"/>
<dbReference type="Gene3D" id="2.40.100.10">
    <property type="entry name" value="Cyclophilin-like"/>
    <property type="match status" value="2"/>
</dbReference>
<dbReference type="SUPFAM" id="SSF160467">
    <property type="entry name" value="PH0987 N-terminal domain-like"/>
    <property type="match status" value="1"/>
</dbReference>
<evidence type="ECO:0000256" key="2">
    <source>
        <dbReference type="ARBA" id="ARBA00022801"/>
    </source>
</evidence>
<keyword evidence="3" id="KW-0067">ATP-binding</keyword>